<dbReference type="GO" id="GO:0000400">
    <property type="term" value="F:four-way junction DNA binding"/>
    <property type="evidence" value="ECO:0007669"/>
    <property type="project" value="TreeGrafter"/>
</dbReference>
<keyword evidence="3" id="KW-0227">DNA damage</keyword>
<keyword evidence="6" id="KW-0539">Nucleus</keyword>
<dbReference type="Proteomes" id="UP000076078">
    <property type="component" value="Unassembled WGS sequence"/>
</dbReference>
<evidence type="ECO:0000313" key="9">
    <source>
        <dbReference type="Proteomes" id="UP000076078"/>
    </source>
</evidence>
<dbReference type="InterPro" id="IPR047348">
    <property type="entry name" value="XRCC3-like_C"/>
</dbReference>
<dbReference type="GO" id="GO:0071140">
    <property type="term" value="P:resolution of mitotic recombination intermediates"/>
    <property type="evidence" value="ECO:0007669"/>
    <property type="project" value="TreeGrafter"/>
</dbReference>
<comment type="caution">
    <text evidence="8">The sequence shown here is derived from an EMBL/GenBank/DDBJ whole genome shotgun (WGS) entry which is preliminary data.</text>
</comment>
<sequence>MQTDSNIENDIPEKSIKPRNLDILLEPTFPIGYYIENRDKYEDFFISALIEIQRLKKYDKSEDILLLSKTELQRMTSMSIDQITIFLAIISQDLLYNNYNQPPSDEHQNDLQSFSFIKASELDEIPVTKIKLSFGCQVLDKLFGGGLSTIGITEISGESASGKTQIALQLSLQVQLPFEQGGLNGGCLYICTNTEFPMKRLNQMIQHHKDSKKIRFVDNIFIETIPSAEKLLDLLSNRIQSLLFQKTIRLIIIDSIAALFRSEYGNEKAETIEKSKLLYNLSNILRLVNEKYGILIIVINQVTDYFSNNYKTTNYQENKVDIETNVNNNNNNNNSSKELQIINNNSSKQIQPFKKRKTVVPSFQDSKQQHTPFLLSQVVNTNSDNIGTGFGNHTTTIPTLGLSWASFINTRILLSRTNSTFTIPDSNGNLSNQQLRKLKA</sequence>
<dbReference type="GO" id="GO:0140664">
    <property type="term" value="F:ATP-dependent DNA damage sensor activity"/>
    <property type="evidence" value="ECO:0007669"/>
    <property type="project" value="InterPro"/>
</dbReference>
<accession>A0A151ZDF2</accession>
<dbReference type="GO" id="GO:0090656">
    <property type="term" value="P:t-circle formation"/>
    <property type="evidence" value="ECO:0007669"/>
    <property type="project" value="TreeGrafter"/>
</dbReference>
<dbReference type="Pfam" id="PF08423">
    <property type="entry name" value="Rad51"/>
    <property type="match status" value="1"/>
</dbReference>
<dbReference type="Gene3D" id="3.40.50.300">
    <property type="entry name" value="P-loop containing nucleotide triphosphate hydrolases"/>
    <property type="match status" value="1"/>
</dbReference>
<dbReference type="InterPro" id="IPR027417">
    <property type="entry name" value="P-loop_NTPase"/>
</dbReference>
<dbReference type="CDD" id="cd19491">
    <property type="entry name" value="XRCC3"/>
    <property type="match status" value="1"/>
</dbReference>
<dbReference type="OMA" id="WANFINS"/>
<proteinExistence type="predicted"/>
<dbReference type="InterPro" id="IPR013632">
    <property type="entry name" value="Rad51_C"/>
</dbReference>
<dbReference type="PROSITE" id="PS50162">
    <property type="entry name" value="RECA_2"/>
    <property type="match status" value="1"/>
</dbReference>
<comment type="subcellular location">
    <subcellularLocation>
        <location evidence="1">Nucleus</location>
    </subcellularLocation>
</comment>
<evidence type="ECO:0000256" key="5">
    <source>
        <dbReference type="ARBA" id="ARBA00023204"/>
    </source>
</evidence>
<evidence type="ECO:0000256" key="1">
    <source>
        <dbReference type="ARBA" id="ARBA00004123"/>
    </source>
</evidence>
<dbReference type="GO" id="GO:0000722">
    <property type="term" value="P:telomere maintenance via recombination"/>
    <property type="evidence" value="ECO:0007669"/>
    <property type="project" value="TreeGrafter"/>
</dbReference>
<evidence type="ECO:0000259" key="7">
    <source>
        <dbReference type="PROSITE" id="PS50162"/>
    </source>
</evidence>
<dbReference type="GO" id="GO:0045003">
    <property type="term" value="P:double-strand break repair via synthesis-dependent strand annealing"/>
    <property type="evidence" value="ECO:0007669"/>
    <property type="project" value="TreeGrafter"/>
</dbReference>
<dbReference type="SUPFAM" id="SSF52540">
    <property type="entry name" value="P-loop containing nucleoside triphosphate hydrolases"/>
    <property type="match status" value="1"/>
</dbReference>
<dbReference type="STRING" id="361077.A0A151ZDF2"/>
<keyword evidence="5" id="KW-0234">DNA repair</keyword>
<evidence type="ECO:0000313" key="8">
    <source>
        <dbReference type="EMBL" id="KYQ91914.1"/>
    </source>
</evidence>
<evidence type="ECO:0000256" key="6">
    <source>
        <dbReference type="ARBA" id="ARBA00023242"/>
    </source>
</evidence>
<keyword evidence="2" id="KW-0547">Nucleotide-binding</keyword>
<organism evidence="8 9">
    <name type="scientific">Tieghemostelium lacteum</name>
    <name type="common">Slime mold</name>
    <name type="synonym">Dictyostelium lacteum</name>
    <dbReference type="NCBI Taxonomy" id="361077"/>
    <lineage>
        <taxon>Eukaryota</taxon>
        <taxon>Amoebozoa</taxon>
        <taxon>Evosea</taxon>
        <taxon>Eumycetozoa</taxon>
        <taxon>Dictyostelia</taxon>
        <taxon>Dictyosteliales</taxon>
        <taxon>Raperosteliaceae</taxon>
        <taxon>Tieghemostelium</taxon>
    </lineage>
</organism>
<evidence type="ECO:0000256" key="4">
    <source>
        <dbReference type="ARBA" id="ARBA00022840"/>
    </source>
</evidence>
<evidence type="ECO:0000256" key="3">
    <source>
        <dbReference type="ARBA" id="ARBA00022763"/>
    </source>
</evidence>
<dbReference type="InterPro" id="IPR020588">
    <property type="entry name" value="RecA_ATP-bd"/>
</dbReference>
<dbReference type="GO" id="GO:0005524">
    <property type="term" value="F:ATP binding"/>
    <property type="evidence" value="ECO:0007669"/>
    <property type="project" value="UniProtKB-KW"/>
</dbReference>
<dbReference type="AlphaFoldDB" id="A0A151ZDF2"/>
<name>A0A151ZDF2_TIELA</name>
<keyword evidence="9" id="KW-1185">Reference proteome</keyword>
<dbReference type="EMBL" id="LODT01000032">
    <property type="protein sequence ID" value="KYQ91914.1"/>
    <property type="molecule type" value="Genomic_DNA"/>
</dbReference>
<dbReference type="InParanoid" id="A0A151ZDF2"/>
<protein>
    <submittedName>
        <fullName evidence="8">AAA ATPase domain-containing protein</fullName>
    </submittedName>
</protein>
<dbReference type="PANTHER" id="PTHR46487">
    <property type="entry name" value="DNA REPAIR PROTEIN XRCC3"/>
    <property type="match status" value="1"/>
</dbReference>
<dbReference type="GO" id="GO:0033065">
    <property type="term" value="C:Rad51C-XRCC3 complex"/>
    <property type="evidence" value="ECO:0007669"/>
    <property type="project" value="TreeGrafter"/>
</dbReference>
<dbReference type="GO" id="GO:0005657">
    <property type="term" value="C:replication fork"/>
    <property type="evidence" value="ECO:0007669"/>
    <property type="project" value="TreeGrafter"/>
</dbReference>
<dbReference type="PANTHER" id="PTHR46487:SF1">
    <property type="entry name" value="DNA REPAIR PROTEIN XRCC3"/>
    <property type="match status" value="1"/>
</dbReference>
<dbReference type="OrthoDB" id="1861185at2759"/>
<feature type="domain" description="RecA family profile 1" evidence="7">
    <location>
        <begin position="128"/>
        <end position="302"/>
    </location>
</feature>
<evidence type="ECO:0000256" key="2">
    <source>
        <dbReference type="ARBA" id="ARBA00022741"/>
    </source>
</evidence>
<gene>
    <name evidence="8" type="ORF">DLAC_07149</name>
</gene>
<keyword evidence="4" id="KW-0067">ATP-binding</keyword>
<reference evidence="8 9" key="1">
    <citation type="submission" date="2015-12" db="EMBL/GenBank/DDBJ databases">
        <title>Dictyostelia acquired genes for synthesis and detection of signals that induce cell-type specialization by lateral gene transfer from prokaryotes.</title>
        <authorList>
            <person name="Gloeckner G."/>
            <person name="Schaap P."/>
        </authorList>
    </citation>
    <scope>NUCLEOTIDE SEQUENCE [LARGE SCALE GENOMIC DNA]</scope>
    <source>
        <strain evidence="8 9">TK</strain>
    </source>
</reference>